<dbReference type="PANTHER" id="PTHR13847">
    <property type="entry name" value="SARCOSINE DEHYDROGENASE-RELATED"/>
    <property type="match status" value="1"/>
</dbReference>
<dbReference type="Proteomes" id="UP001604335">
    <property type="component" value="Unassembled WGS sequence"/>
</dbReference>
<comment type="caution">
    <text evidence="4">The sequence shown here is derived from an EMBL/GenBank/DDBJ whole genome shotgun (WGS) entry which is preliminary data.</text>
</comment>
<protein>
    <submittedName>
        <fullName evidence="4">FAD-dependent oxidoreductase</fullName>
        <ecNumber evidence="4">1.-.-.-</ecNumber>
    </submittedName>
</protein>
<sequence length="543" mass="57467">MSSVLLNPVDRTTGPRARRVYIVGAGVAGLLTAWAIRQTGQTELPLVMVDRATTPGAGLTAGNGRSLTATEGLVAGGLTAAQLAQAFETPMDQGGYAYPGFVAQGADRAAIGAFLERAWAQEPEAADRERAMLQLGFRNLHLWRELAEQDPALAARTGLQLGAKLRVYQGSQAATKASQEVARLHRAAGDRSVAALVSVAEALALNPGLAPFLGAADFAGQITRQPGGAIHAGRLVAELTDRLNQMGRIQWQLNTEIAGIDRDASGQIQQLRAHHGGKAITLGRATDRFIFATGFDPLLEQSGAVSQPLFPIAGTSITFAIPRSAIAQGLTFPRRAWKQDGSAGPLVISPTLIPAAAFLDWLDQQRALDRLALDMSGDATDWIDRAWAAAWGDRLIPLDVVDPRRLDRFHPEALGAAAGDWEIRIGGCKFYPGVDRPLDLQHPGARWALRSQLRAAAQFFPELWALHGSPTLESESPDWAALAALQPWVGARPVHADGQSTVAPCGPNGFVITGTGSWGLASGPSNGQRAAGWLADLPAAIDS</sequence>
<dbReference type="InterPro" id="IPR006076">
    <property type="entry name" value="FAD-dep_OxRdtase"/>
</dbReference>
<evidence type="ECO:0000313" key="5">
    <source>
        <dbReference type="Proteomes" id="UP001604335"/>
    </source>
</evidence>
<evidence type="ECO:0000256" key="1">
    <source>
        <dbReference type="ARBA" id="ARBA00023002"/>
    </source>
</evidence>
<evidence type="ECO:0000313" key="4">
    <source>
        <dbReference type="EMBL" id="MFG3816052.1"/>
    </source>
</evidence>
<dbReference type="InterPro" id="IPR036188">
    <property type="entry name" value="FAD/NAD-bd_sf"/>
</dbReference>
<dbReference type="Pfam" id="PF01266">
    <property type="entry name" value="DAO"/>
    <property type="match status" value="1"/>
</dbReference>
<evidence type="ECO:0000256" key="2">
    <source>
        <dbReference type="SAM" id="Phobius"/>
    </source>
</evidence>
<keyword evidence="2" id="KW-0472">Membrane</keyword>
<evidence type="ECO:0000259" key="3">
    <source>
        <dbReference type="Pfam" id="PF01266"/>
    </source>
</evidence>
<dbReference type="EC" id="1.-.-.-" evidence="4"/>
<organism evidence="4 5">
    <name type="scientific">Limnothrix redekei LRLZ20PSL1</name>
    <dbReference type="NCBI Taxonomy" id="3112953"/>
    <lineage>
        <taxon>Bacteria</taxon>
        <taxon>Bacillati</taxon>
        <taxon>Cyanobacteriota</taxon>
        <taxon>Cyanophyceae</taxon>
        <taxon>Pseudanabaenales</taxon>
        <taxon>Pseudanabaenaceae</taxon>
        <taxon>Limnothrix</taxon>
    </lineage>
</organism>
<proteinExistence type="predicted"/>
<keyword evidence="2" id="KW-1133">Transmembrane helix</keyword>
<name>A0ABW7C4J3_9CYAN</name>
<feature type="transmembrane region" description="Helical" evidence="2">
    <location>
        <begin position="20"/>
        <end position="36"/>
    </location>
</feature>
<accession>A0ABW7C4J3</accession>
<feature type="domain" description="FAD dependent oxidoreductase" evidence="3">
    <location>
        <begin position="20"/>
        <end position="531"/>
    </location>
</feature>
<keyword evidence="1 4" id="KW-0560">Oxidoreductase</keyword>
<gene>
    <name evidence="4" type="ORF">VPK24_00260</name>
</gene>
<dbReference type="GO" id="GO:0016491">
    <property type="term" value="F:oxidoreductase activity"/>
    <property type="evidence" value="ECO:0007669"/>
    <property type="project" value="UniProtKB-KW"/>
</dbReference>
<dbReference type="Gene3D" id="3.50.50.60">
    <property type="entry name" value="FAD/NAD(P)-binding domain"/>
    <property type="match status" value="1"/>
</dbReference>
<keyword evidence="5" id="KW-1185">Reference proteome</keyword>
<keyword evidence="2" id="KW-0812">Transmembrane</keyword>
<reference evidence="5" key="1">
    <citation type="journal article" date="2024" name="Algal Res.">
        <title>Biochemical, toxicological and genomic investigation of a high-biomass producing Limnothrix strain isolated from Italian shallow drinking water reservoir.</title>
        <authorList>
            <person name="Simonazzi M."/>
            <person name="Shishido T.K."/>
            <person name="Delbaje E."/>
            <person name="Wahlsten M."/>
            <person name="Fewer D.P."/>
            <person name="Sivonen K."/>
            <person name="Pezzolesi L."/>
            <person name="Pistocchi R."/>
        </authorList>
    </citation>
    <scope>NUCLEOTIDE SEQUENCE [LARGE SCALE GENOMIC DNA]</scope>
    <source>
        <strain evidence="5">LRLZ20PSL1</strain>
    </source>
</reference>
<dbReference type="Gene3D" id="3.30.9.10">
    <property type="entry name" value="D-Amino Acid Oxidase, subunit A, domain 2"/>
    <property type="match status" value="1"/>
</dbReference>
<dbReference type="PANTHER" id="PTHR13847:SF289">
    <property type="entry name" value="GLYCINE OXIDASE"/>
    <property type="match status" value="1"/>
</dbReference>
<dbReference type="EMBL" id="JAZAQF010000001">
    <property type="protein sequence ID" value="MFG3816052.1"/>
    <property type="molecule type" value="Genomic_DNA"/>
</dbReference>
<dbReference type="RefSeq" id="WP_393009677.1">
    <property type="nucleotide sequence ID" value="NZ_JAZAQF010000001.1"/>
</dbReference>
<dbReference type="SUPFAM" id="SSF51905">
    <property type="entry name" value="FAD/NAD(P)-binding domain"/>
    <property type="match status" value="1"/>
</dbReference>